<proteinExistence type="predicted"/>
<dbReference type="EMBL" id="CM007893">
    <property type="protein sequence ID" value="OTG28061.1"/>
    <property type="molecule type" value="Genomic_DNA"/>
</dbReference>
<dbReference type="AlphaFoldDB" id="A0A251V0E0"/>
<name>A0A251V0E0_HELAN</name>
<dbReference type="InParanoid" id="A0A251V0E0"/>
<dbReference type="EMBL" id="MNCJ02000319">
    <property type="protein sequence ID" value="KAF5809786.1"/>
    <property type="molecule type" value="Genomic_DNA"/>
</dbReference>
<reference evidence="1 3" key="1">
    <citation type="journal article" date="2017" name="Nature">
        <title>The sunflower genome provides insights into oil metabolism, flowering and Asterid evolution.</title>
        <authorList>
            <person name="Badouin H."/>
            <person name="Gouzy J."/>
            <person name="Grassa C.J."/>
            <person name="Murat F."/>
            <person name="Staton S.E."/>
            <person name="Cottret L."/>
            <person name="Lelandais-Briere C."/>
            <person name="Owens G.L."/>
            <person name="Carrere S."/>
            <person name="Mayjonade B."/>
            <person name="Legrand L."/>
            <person name="Gill N."/>
            <person name="Kane N.C."/>
            <person name="Bowers J.E."/>
            <person name="Hubner S."/>
            <person name="Bellec A."/>
            <person name="Berard A."/>
            <person name="Berges H."/>
            <person name="Blanchet N."/>
            <person name="Boniface M.C."/>
            <person name="Brunel D."/>
            <person name="Catrice O."/>
            <person name="Chaidir N."/>
            <person name="Claudel C."/>
            <person name="Donnadieu C."/>
            <person name="Faraut T."/>
            <person name="Fievet G."/>
            <person name="Helmstetter N."/>
            <person name="King M."/>
            <person name="Knapp S.J."/>
            <person name="Lai Z."/>
            <person name="Le Paslier M.C."/>
            <person name="Lippi Y."/>
            <person name="Lorenzon L."/>
            <person name="Mandel J.R."/>
            <person name="Marage G."/>
            <person name="Marchand G."/>
            <person name="Marquand E."/>
            <person name="Bret-Mestries E."/>
            <person name="Morien E."/>
            <person name="Nambeesan S."/>
            <person name="Nguyen T."/>
            <person name="Pegot-Espagnet P."/>
            <person name="Pouilly N."/>
            <person name="Raftis F."/>
            <person name="Sallet E."/>
            <person name="Schiex T."/>
            <person name="Thomas J."/>
            <person name="Vandecasteele C."/>
            <person name="Vares D."/>
            <person name="Vear F."/>
            <person name="Vautrin S."/>
            <person name="Crespi M."/>
            <person name="Mangin B."/>
            <person name="Burke J.M."/>
            <person name="Salse J."/>
            <person name="Munos S."/>
            <person name="Vincourt P."/>
            <person name="Rieseberg L.H."/>
            <person name="Langlade N.B."/>
        </authorList>
    </citation>
    <scope>NUCLEOTIDE SEQUENCE [LARGE SCALE GENOMIC DNA]</scope>
    <source>
        <strain evidence="3">cv. SF193</strain>
        <tissue evidence="1">Leaves</tissue>
    </source>
</reference>
<gene>
    <name evidence="2" type="ORF">HannXRQ_Chr04g0106941</name>
    <name evidence="1" type="ORF">HanXRQr2_Chr04g0161501</name>
</gene>
<dbReference type="Proteomes" id="UP000215914">
    <property type="component" value="Chromosome 4"/>
</dbReference>
<evidence type="ECO:0000313" key="3">
    <source>
        <dbReference type="Proteomes" id="UP000215914"/>
    </source>
</evidence>
<reference evidence="1" key="3">
    <citation type="submission" date="2020-06" db="EMBL/GenBank/DDBJ databases">
        <title>Helianthus annuus Genome sequencing and assembly Release 2.</title>
        <authorList>
            <person name="Gouzy J."/>
            <person name="Langlade N."/>
            <person name="Munos S."/>
        </authorList>
    </citation>
    <scope>NUCLEOTIDE SEQUENCE</scope>
    <source>
        <tissue evidence="1">Leaves</tissue>
    </source>
</reference>
<organism evidence="2 3">
    <name type="scientific">Helianthus annuus</name>
    <name type="common">Common sunflower</name>
    <dbReference type="NCBI Taxonomy" id="4232"/>
    <lineage>
        <taxon>Eukaryota</taxon>
        <taxon>Viridiplantae</taxon>
        <taxon>Streptophyta</taxon>
        <taxon>Embryophyta</taxon>
        <taxon>Tracheophyta</taxon>
        <taxon>Spermatophyta</taxon>
        <taxon>Magnoliopsida</taxon>
        <taxon>eudicotyledons</taxon>
        <taxon>Gunneridae</taxon>
        <taxon>Pentapetalae</taxon>
        <taxon>asterids</taxon>
        <taxon>campanulids</taxon>
        <taxon>Asterales</taxon>
        <taxon>Asteraceae</taxon>
        <taxon>Asteroideae</taxon>
        <taxon>Heliantheae alliance</taxon>
        <taxon>Heliantheae</taxon>
        <taxon>Helianthus</taxon>
    </lineage>
</organism>
<protein>
    <submittedName>
        <fullName evidence="2">Uncharacterized protein</fullName>
    </submittedName>
</protein>
<sequence>MFPCLCRNGGVAYYWWCGAAVVTRGIFGVRWCRIQCAVPVVTELGCGSGGDGIRVRFRW</sequence>
<reference evidence="2" key="2">
    <citation type="submission" date="2017-02" db="EMBL/GenBank/DDBJ databases">
        <title>Sunflower complete genome.</title>
        <authorList>
            <person name="Langlade N."/>
            <person name="Munos S."/>
        </authorList>
    </citation>
    <scope>NUCLEOTIDE SEQUENCE [LARGE SCALE GENOMIC DNA]</scope>
    <source>
        <tissue evidence="2">Leaves</tissue>
    </source>
</reference>
<evidence type="ECO:0000313" key="2">
    <source>
        <dbReference type="EMBL" id="OTG28061.1"/>
    </source>
</evidence>
<keyword evidence="3" id="KW-1185">Reference proteome</keyword>
<evidence type="ECO:0000313" key="1">
    <source>
        <dbReference type="EMBL" id="KAF5809786.1"/>
    </source>
</evidence>
<accession>A0A251V0E0</accession>
<dbReference type="Gramene" id="mRNA:HanXRQr2_Chr04g0161501">
    <property type="protein sequence ID" value="CDS:HanXRQr2_Chr04g0161501.1"/>
    <property type="gene ID" value="HanXRQr2_Chr04g0161501"/>
</dbReference>